<feature type="domain" description="AAA+ ATPase" evidence="1">
    <location>
        <begin position="142"/>
        <end position="268"/>
    </location>
</feature>
<accession>A0ABX3KW75</accession>
<name>A0ABX3KW75_9PAST</name>
<dbReference type="GO" id="GO:0005524">
    <property type="term" value="F:ATP binding"/>
    <property type="evidence" value="ECO:0007669"/>
    <property type="project" value="UniProtKB-KW"/>
</dbReference>
<dbReference type="CDD" id="cd00009">
    <property type="entry name" value="AAA"/>
    <property type="match status" value="1"/>
</dbReference>
<protein>
    <submittedName>
        <fullName evidence="2">ATP-binding protein</fullName>
    </submittedName>
</protein>
<proteinExistence type="predicted"/>
<dbReference type="Gene3D" id="3.40.50.300">
    <property type="entry name" value="P-loop containing nucleotide triphosphate hydrolases"/>
    <property type="match status" value="1"/>
</dbReference>
<dbReference type="PANTHER" id="PTHR30050:SF4">
    <property type="entry name" value="ATP-BINDING PROTEIN RV3427C IN INSERTION SEQUENCE-RELATED"/>
    <property type="match status" value="1"/>
</dbReference>
<dbReference type="Proteomes" id="UP000188820">
    <property type="component" value="Unassembled WGS sequence"/>
</dbReference>
<keyword evidence="3" id="KW-1185">Reference proteome</keyword>
<dbReference type="RefSeq" id="WP_077463894.1">
    <property type="nucleotide sequence ID" value="NZ_MLAA01000035.1"/>
</dbReference>
<dbReference type="EMBL" id="MLAA01000035">
    <property type="protein sequence ID" value="OOF68310.1"/>
    <property type="molecule type" value="Genomic_DNA"/>
</dbReference>
<reference evidence="2 3" key="1">
    <citation type="submission" date="2016-10" db="EMBL/GenBank/DDBJ databases">
        <title>Rodentibacter gen. nov. and new species.</title>
        <authorList>
            <person name="Christensen H."/>
        </authorList>
    </citation>
    <scope>NUCLEOTIDE SEQUENCE [LARGE SCALE GENOMIC DNA]</scope>
    <source>
        <strain evidence="2 3">1998236014</strain>
    </source>
</reference>
<dbReference type="InterPro" id="IPR003593">
    <property type="entry name" value="AAA+_ATPase"/>
</dbReference>
<evidence type="ECO:0000259" key="1">
    <source>
        <dbReference type="SMART" id="SM00382"/>
    </source>
</evidence>
<dbReference type="PANTHER" id="PTHR30050">
    <property type="entry name" value="CHROMOSOMAL REPLICATION INITIATOR PROTEIN DNAA"/>
    <property type="match status" value="1"/>
</dbReference>
<dbReference type="SMART" id="SM00382">
    <property type="entry name" value="AAA"/>
    <property type="match status" value="1"/>
</dbReference>
<sequence length="284" mass="33111">MKSKSDLIQELKMLKTGLSNAINGLQVIDDLPEPKSETAICEKHGKFEKWSRKVPLSRKTSKEFVTRCPDCLREEIKKLELEINKFDDEERQKRIQTLKEQSNIPLRFTQARFENYQENAKNKFAKTVCQRYAEKWKERFQEGGGLVFCGKPGTGKNHLACAIANSVIEHHQSDVLLTTAMRIIRKVKSTWDKNAEMTEDDVIRIYCKKDLLIIDEVGVQFGTDAEKIILFEIINERYEQMRPTIIISNLTETELNNYVGERIIDRMREGKGAVIKFDWESYRK</sequence>
<dbReference type="InterPro" id="IPR027417">
    <property type="entry name" value="P-loop_NTPase"/>
</dbReference>
<evidence type="ECO:0000313" key="2">
    <source>
        <dbReference type="EMBL" id="OOF68310.1"/>
    </source>
</evidence>
<organism evidence="2 3">
    <name type="scientific">Rodentibacter caecimuris</name>
    <dbReference type="NCBI Taxonomy" id="1796644"/>
    <lineage>
        <taxon>Bacteria</taxon>
        <taxon>Pseudomonadati</taxon>
        <taxon>Pseudomonadota</taxon>
        <taxon>Gammaproteobacteria</taxon>
        <taxon>Pasteurellales</taxon>
        <taxon>Pasteurellaceae</taxon>
        <taxon>Rodentibacter</taxon>
    </lineage>
</organism>
<gene>
    <name evidence="2" type="ORF">BKG89_08130</name>
</gene>
<evidence type="ECO:0000313" key="3">
    <source>
        <dbReference type="Proteomes" id="UP000188820"/>
    </source>
</evidence>
<keyword evidence="2" id="KW-0067">ATP-binding</keyword>
<dbReference type="InterPro" id="IPR002611">
    <property type="entry name" value="IstB_ATP-bd"/>
</dbReference>
<dbReference type="Pfam" id="PF01695">
    <property type="entry name" value="IstB_IS21"/>
    <property type="match status" value="1"/>
</dbReference>
<keyword evidence="2" id="KW-0547">Nucleotide-binding</keyword>
<comment type="caution">
    <text evidence="2">The sequence shown here is derived from an EMBL/GenBank/DDBJ whole genome shotgun (WGS) entry which is preliminary data.</text>
</comment>
<dbReference type="SUPFAM" id="SSF52540">
    <property type="entry name" value="P-loop containing nucleoside triphosphate hydrolases"/>
    <property type="match status" value="1"/>
</dbReference>